<keyword evidence="2" id="KW-1185">Reference proteome</keyword>
<dbReference type="EMBL" id="JBHSAX010000014">
    <property type="protein sequence ID" value="MFC3963518.1"/>
    <property type="molecule type" value="Genomic_DNA"/>
</dbReference>
<dbReference type="RefSeq" id="WP_378613270.1">
    <property type="nucleotide sequence ID" value="NZ_JBHSAX010000014.1"/>
</dbReference>
<protein>
    <recommendedName>
        <fullName evidence="3">DNA-binding protein</fullName>
    </recommendedName>
</protein>
<gene>
    <name evidence="1" type="ORF">ACFO0B_16125</name>
</gene>
<accession>A0ABV8DU53</accession>
<evidence type="ECO:0000313" key="2">
    <source>
        <dbReference type="Proteomes" id="UP001595696"/>
    </source>
</evidence>
<name>A0ABV8DU53_9NOCA</name>
<reference evidence="2" key="1">
    <citation type="journal article" date="2019" name="Int. J. Syst. Evol. Microbiol.">
        <title>The Global Catalogue of Microorganisms (GCM) 10K type strain sequencing project: providing services to taxonomists for standard genome sequencing and annotation.</title>
        <authorList>
            <consortium name="The Broad Institute Genomics Platform"/>
            <consortium name="The Broad Institute Genome Sequencing Center for Infectious Disease"/>
            <person name="Wu L."/>
            <person name="Ma J."/>
        </authorList>
    </citation>
    <scope>NUCLEOTIDE SEQUENCE [LARGE SCALE GENOMIC DNA]</scope>
    <source>
        <strain evidence="2">CGMCC 4.7330</strain>
    </source>
</reference>
<sequence length="238" mass="25923">MTGDPDGLYLTRAEIIALAALLREIPDLADDLVIARSKQAKLGGRTDFRMHRRPGEQPLPYNPAAAGAADHLHAVLVGWVRLVCEQRALDYQGAPTTAGLARWLDHNLIALAMTDGVQGAPLEIGRAVRIATDIVCPPAPSTEWDADMITRARAGRLNASGIATLAKELGAEYRTLTVRRVQTLRDAGRIAPVPGPWAPGWPEMFVVGEVLDQHLAHRARQRRKPQKCLVASDFEEKG</sequence>
<evidence type="ECO:0008006" key="3">
    <source>
        <dbReference type="Google" id="ProtNLM"/>
    </source>
</evidence>
<proteinExistence type="predicted"/>
<dbReference type="Proteomes" id="UP001595696">
    <property type="component" value="Unassembled WGS sequence"/>
</dbReference>
<comment type="caution">
    <text evidence="1">The sequence shown here is derived from an EMBL/GenBank/DDBJ whole genome shotgun (WGS) entry which is preliminary data.</text>
</comment>
<evidence type="ECO:0000313" key="1">
    <source>
        <dbReference type="EMBL" id="MFC3963518.1"/>
    </source>
</evidence>
<organism evidence="1 2">
    <name type="scientific">Nocardia jiangsuensis</name>
    <dbReference type="NCBI Taxonomy" id="1691563"/>
    <lineage>
        <taxon>Bacteria</taxon>
        <taxon>Bacillati</taxon>
        <taxon>Actinomycetota</taxon>
        <taxon>Actinomycetes</taxon>
        <taxon>Mycobacteriales</taxon>
        <taxon>Nocardiaceae</taxon>
        <taxon>Nocardia</taxon>
    </lineage>
</organism>